<dbReference type="Proteomes" id="UP001431209">
    <property type="component" value="Unassembled WGS sequence"/>
</dbReference>
<comment type="caution">
    <text evidence="1">The sequence shown here is derived from an EMBL/GenBank/DDBJ whole genome shotgun (WGS) entry which is preliminary data.</text>
</comment>
<name>A0AAW2ZR09_9EUKA</name>
<accession>A0AAW2ZR09</accession>
<dbReference type="InterPro" id="IPR011004">
    <property type="entry name" value="Trimer_LpxA-like_sf"/>
</dbReference>
<dbReference type="Pfam" id="PF21711">
    <property type="entry name" value="DCTN5"/>
    <property type="match status" value="1"/>
</dbReference>
<dbReference type="SUPFAM" id="SSF51161">
    <property type="entry name" value="Trimeric LpxA-like enzymes"/>
    <property type="match status" value="1"/>
</dbReference>
<dbReference type="PANTHER" id="PTHR13061:SF29">
    <property type="entry name" value="GAMMA CARBONIC ANHYDRASE-LIKE 1, MITOCHONDRIAL-RELATED"/>
    <property type="match status" value="1"/>
</dbReference>
<reference evidence="1 2" key="1">
    <citation type="submission" date="2024-03" db="EMBL/GenBank/DDBJ databases">
        <title>The Acrasis kona genome and developmental transcriptomes reveal deep origins of eukaryotic multicellular pathways.</title>
        <authorList>
            <person name="Sheikh S."/>
            <person name="Fu C.-J."/>
            <person name="Brown M.W."/>
            <person name="Baldauf S.L."/>
        </authorList>
    </citation>
    <scope>NUCLEOTIDE SEQUENCE [LARGE SCALE GENOMIC DNA]</scope>
    <source>
        <strain evidence="1 2">ATCC MYA-3509</strain>
    </source>
</reference>
<dbReference type="InterPro" id="IPR047324">
    <property type="entry name" value="LbH_gamma_CA-like"/>
</dbReference>
<protein>
    <submittedName>
        <fullName evidence="1">Gamma carbonic anhydrase-like</fullName>
    </submittedName>
</protein>
<organism evidence="1 2">
    <name type="scientific">Acrasis kona</name>
    <dbReference type="NCBI Taxonomy" id="1008807"/>
    <lineage>
        <taxon>Eukaryota</taxon>
        <taxon>Discoba</taxon>
        <taxon>Heterolobosea</taxon>
        <taxon>Tetramitia</taxon>
        <taxon>Eutetramitia</taxon>
        <taxon>Acrasidae</taxon>
        <taxon>Acrasis</taxon>
    </lineage>
</organism>
<dbReference type="EMBL" id="JAOPGA020001767">
    <property type="protein sequence ID" value="KAL0491166.1"/>
    <property type="molecule type" value="Genomic_DNA"/>
</dbReference>
<dbReference type="Gene3D" id="2.160.10.10">
    <property type="entry name" value="Hexapeptide repeat proteins"/>
    <property type="match status" value="1"/>
</dbReference>
<proteinExistence type="predicted"/>
<sequence length="411" mass="46367">MFRRGLSRVTKLVQRQGNEVGKDVTKKAASVYSQEAKNPTKVITEPVQRGLTEEEIDEQRKYYPGSPMTSSRFVGAAWTDKKPNILDNQRKDRLIFLSDREILENSEYPGQYPQTHIPVQTSEVEDTRERRALGSHRKLVWFNYLDPKENMSKGAWVAPSATIIGNVHLAENSNVWYNTTIRGDLNSISVGEYTTIQDNSSVTCEDKPSPSGNKSQVKIGSFCAIGSNTHLHACTLGDNVVVGSNVVVLEGCVLENNCMIASGAVLAAGTRVPAGEVWAGKPASFLRRVTDSETAYYNQYCVDNHILSDFHLDEQHEIGLEYLEVEKIAEQIGERIPKDVVDPNVKFGVWEKMGVGAHVPIYDDKTYGEDFQKNMNIENRFEERYEEFARVDRAIKINEAVEREKERRSKQ</sequence>
<keyword evidence="2" id="KW-1185">Reference proteome</keyword>
<gene>
    <name evidence="1" type="ORF">AKO1_010015</name>
</gene>
<evidence type="ECO:0000313" key="2">
    <source>
        <dbReference type="Proteomes" id="UP001431209"/>
    </source>
</evidence>
<dbReference type="InterPro" id="IPR050484">
    <property type="entry name" value="Transf_Hexapept/Carb_Anhydrase"/>
</dbReference>
<dbReference type="CDD" id="cd04645">
    <property type="entry name" value="LbH_gamma_CA_like"/>
    <property type="match status" value="1"/>
</dbReference>
<evidence type="ECO:0000313" key="1">
    <source>
        <dbReference type="EMBL" id="KAL0491166.1"/>
    </source>
</evidence>
<dbReference type="AlphaFoldDB" id="A0AAW2ZR09"/>
<dbReference type="PANTHER" id="PTHR13061">
    <property type="entry name" value="DYNACTIN SUBUNIT P25"/>
    <property type="match status" value="1"/>
</dbReference>